<accession>A0ABR1AYY9</accession>
<name>A0ABR1AYY9_POLSC</name>
<gene>
    <name evidence="1" type="ORF">RUM44_006097</name>
</gene>
<comment type="caution">
    <text evidence="1">The sequence shown here is derived from an EMBL/GenBank/DDBJ whole genome shotgun (WGS) entry which is preliminary data.</text>
</comment>
<organism evidence="1 2">
    <name type="scientific">Polyplax serrata</name>
    <name type="common">Common mouse louse</name>
    <dbReference type="NCBI Taxonomy" id="468196"/>
    <lineage>
        <taxon>Eukaryota</taxon>
        <taxon>Metazoa</taxon>
        <taxon>Ecdysozoa</taxon>
        <taxon>Arthropoda</taxon>
        <taxon>Hexapoda</taxon>
        <taxon>Insecta</taxon>
        <taxon>Pterygota</taxon>
        <taxon>Neoptera</taxon>
        <taxon>Paraneoptera</taxon>
        <taxon>Psocodea</taxon>
        <taxon>Troctomorpha</taxon>
        <taxon>Phthiraptera</taxon>
        <taxon>Anoplura</taxon>
        <taxon>Polyplacidae</taxon>
        <taxon>Polyplax</taxon>
    </lineage>
</organism>
<dbReference type="EMBL" id="JAWJWF010000006">
    <property type="protein sequence ID" value="KAK6631568.1"/>
    <property type="molecule type" value="Genomic_DNA"/>
</dbReference>
<evidence type="ECO:0000313" key="2">
    <source>
        <dbReference type="Proteomes" id="UP001359485"/>
    </source>
</evidence>
<keyword evidence="2" id="KW-1185">Reference proteome</keyword>
<reference evidence="1 2" key="1">
    <citation type="submission" date="2023-09" db="EMBL/GenBank/DDBJ databases">
        <title>Genomes of two closely related lineages of the louse Polyplax serrata with different host specificities.</title>
        <authorList>
            <person name="Martinu J."/>
            <person name="Tarabai H."/>
            <person name="Stefka J."/>
            <person name="Hypsa V."/>
        </authorList>
    </citation>
    <scope>NUCLEOTIDE SEQUENCE [LARGE SCALE GENOMIC DNA]</scope>
    <source>
        <strain evidence="1">98ZLc_SE</strain>
    </source>
</reference>
<proteinExistence type="predicted"/>
<evidence type="ECO:0000313" key="1">
    <source>
        <dbReference type="EMBL" id="KAK6631568.1"/>
    </source>
</evidence>
<dbReference type="Proteomes" id="UP001359485">
    <property type="component" value="Unassembled WGS sequence"/>
</dbReference>
<sequence length="152" mass="17742">MKHWLDQWGELNERGEKKKGKKDVRRTRRKDERLYKEGRQGLLGDKKKQNGLLLDQIWMMADVLSSANWSQSHGQRINLVKELSNLSANTENFVNCFGCKTTSPQLSLSLVLILSQSSFHKWRKQRNNKQINVINGCKKEFIARENNRKLAC</sequence>
<protein>
    <submittedName>
        <fullName evidence="1">Uncharacterized protein</fullName>
    </submittedName>
</protein>